<gene>
    <name evidence="1" type="ORF">PHAVU_L000400</name>
</gene>
<evidence type="ECO:0000313" key="1">
    <source>
        <dbReference type="EMBL" id="KAK6645804.1"/>
    </source>
</evidence>
<reference evidence="1" key="1">
    <citation type="submission" date="2023-07" db="EMBL/GenBank/DDBJ databases">
        <title>WGS assembly of Phaseolus vulgaris.</title>
        <authorList>
            <person name="Schmutz J."/>
            <person name="Mcclean P."/>
            <person name="Shu S."/>
            <person name="Cregan P."/>
            <person name="Rokhsar D."/>
            <person name="Jackson S."/>
        </authorList>
    </citation>
    <scope>NUCLEOTIDE SEQUENCE</scope>
</reference>
<protein>
    <submittedName>
        <fullName evidence="1">Uncharacterized protein</fullName>
    </submittedName>
</protein>
<dbReference type="Proteomes" id="UP000000226">
    <property type="component" value="Unassembled WGS sequence"/>
</dbReference>
<dbReference type="EMBL" id="MU967797">
    <property type="protein sequence ID" value="KAK6645804.1"/>
    <property type="molecule type" value="Genomic_DNA"/>
</dbReference>
<keyword evidence="2" id="KW-1185">Reference proteome</keyword>
<comment type="caution">
    <text evidence="1">The sequence shown here is derived from an EMBL/GenBank/DDBJ whole genome shotgun (WGS) entry which is preliminary data.</text>
</comment>
<evidence type="ECO:0000313" key="2">
    <source>
        <dbReference type="Proteomes" id="UP000000226"/>
    </source>
</evidence>
<name>A0ACC3NZZ4_PHAVU</name>
<sequence>MECVLALPAQKEGHVIEVSGKIKEERGIGSYKSSNERKKTSKMHQKVPNFNKNDYGKKGVNWEENGDEIAVEKITSKRDIKRLKKLVHEPQGDDQKKVDTGFCCYGNEGKGDETVSGRIKSKHKRRSKNHEPLGASERKVDAESCSYDSEENGHEIATEKIESEMKRMSKKREPHQGDNEQKIGPDLCSCSCDIRFVGDKLLSDGKIKSKQKKKKTVEDEQRENGDDTETSKFILKRREPQYDNREKIDPELFCSVRDIGFVEDTLLVDGKIKSKDKKKKKVVDHKLQEDDFAIGFVEDKLLVDGKIKSKEKRKKKLVDNKLQKNGGNTETSNFLLRKHEPEGDNRKKIDPDSCFYGFDIGFVEDNLLVDGKIKSKEKNKKRKAVKDKVKENGDDAETSKFILKKREPQGVNKEKIDPELCCYGCDIGFLEDKLLVDREVNSKVKKNRAGEEELRENGDDAETSEFILKKREPQYDNREKIDTELCCDGCDIGFVEDKLVVDGNIESKDKKKKKVVDHKLQEDDFAVGFVEDKLLVDGKIKSKEKRKKKLVDNKLQKNGDDTETSNFMLIKHEAQGDNMEKIDPDSCFYCFDIGFVEDNLLVDGKIKSKEKNKKKKVVKDKLRESGDDAETSKSVLMKRESQGGIKEKIDPESWSYCCDIGFIEDNLLKDGKIKSKKKKKKKKGGDDETSKYILKKRECQGDIREKIDPELCCYGCDIGFVEDKLLVDEKVNSVEEELGENSDGAATSKFNPEKMGPEVHKHTVPVGVQYVSPYFHDDSAEKINAKSLDKESKSNPIALPTSVELLGDKLEEDGCAVQIDQLGHEGYVDSVYLSAASRDFFEDQLKENGNEFKSIGIKSEKKKSNSQKTFFESDNARKVSPYFQNDNVKKTVELEAPNNGDNNIVASMGTCGCMVQDKEEVNEDKFAIGKNKSKCMGSYEKLEIVEHDPIQKNSPFIQSDIEKKVDADSCWCEIESLASPGIGRSFFGDKMRADRNEMENGTTKFKKIKDFRNKLQENGNDAETRNVKFMKTESVIQKNTALCFEYVSPLFHSDSVEKITGNSLNMKSSSDSIALPIYGHSIENQLEGKHGVEKIKERVLDSCIDPLVFPVASGDFVEWHENENEIETLKVESKKKRKSSNKKTAEEQGRVRKVSPFSQNDKKTVNVEALDHENDFDSIANSGDKIAIENFKFQGNRTCAKNKIVKHAQNLKVSPFLQSNNGKKVDYGSCCYDSVIGFSALSSTGGDFHEDKLPEDGDVIANNLQVNGNDTNACYVNSKNMKSMAPENVVQVGVRYVSPYFQNDSGKKFSVQPLKKEIKSESMGLPIFGNFMEDKLMENNGGKNVKQHVHADSVAFSSGDFSEVEPQIIGNEIETIKIESLKRKSNSTKRAEGHAKVRKVSPYFQNYKEKAVNVKVQGLESDIDSVPLMGACTLGNKIPIEMFKYESKRTSNTEGTTELAQIQKVSPFFQSNNVKKVGAESCCTGGMLLEHKLLGDGNVIENGLINIKKKTISNKLQGNGKDTTSKVKPKKTKPLVQKNAAHGIRYVSPYFHNDSGKMSVKSKPLVQKNVAHAIRYVSPYFHNDSGKNIDVKPLDEGSKFESIALHATENFVEDKPEENKSSCSEKSIEIKKNLSASEKWDEAYKRKTPDITWKPPRSATVLIQEDHAHDPWRVLVICMLLNRTSGRQTKNIVSDFFKLCPDAKSCTEVSREEIEETIKTLGFQHKRAKMLKRLSEEYLDESWTHVTQLHGVGKYAADAYAIFVTGKWDRVRPTDHMLNYYWEFLRRIYQA</sequence>
<organism evidence="1 2">
    <name type="scientific">Phaseolus vulgaris</name>
    <name type="common">Kidney bean</name>
    <name type="synonym">French bean</name>
    <dbReference type="NCBI Taxonomy" id="3885"/>
    <lineage>
        <taxon>Eukaryota</taxon>
        <taxon>Viridiplantae</taxon>
        <taxon>Streptophyta</taxon>
        <taxon>Embryophyta</taxon>
        <taxon>Tracheophyta</taxon>
        <taxon>Spermatophyta</taxon>
        <taxon>Magnoliopsida</taxon>
        <taxon>eudicotyledons</taxon>
        <taxon>Gunneridae</taxon>
        <taxon>Pentapetalae</taxon>
        <taxon>rosids</taxon>
        <taxon>fabids</taxon>
        <taxon>Fabales</taxon>
        <taxon>Fabaceae</taxon>
        <taxon>Papilionoideae</taxon>
        <taxon>50 kb inversion clade</taxon>
        <taxon>NPAAA clade</taxon>
        <taxon>indigoferoid/millettioid clade</taxon>
        <taxon>Phaseoleae</taxon>
        <taxon>Phaseolus</taxon>
    </lineage>
</organism>
<proteinExistence type="predicted"/>
<accession>A0ACC3NZZ4</accession>